<comment type="caution">
    <text evidence="3">The sequence shown here is derived from an EMBL/GenBank/DDBJ whole genome shotgun (WGS) entry which is preliminary data.</text>
</comment>
<reference evidence="3 4" key="1">
    <citation type="journal article" date="2016" name="Nat. Commun.">
        <title>Thousands of microbial genomes shed light on interconnected biogeochemical processes in an aquifer system.</title>
        <authorList>
            <person name="Anantharaman K."/>
            <person name="Brown C.T."/>
            <person name="Hug L.A."/>
            <person name="Sharon I."/>
            <person name="Castelle C.J."/>
            <person name="Probst A.J."/>
            <person name="Thomas B.C."/>
            <person name="Singh A."/>
            <person name="Wilkins M.J."/>
            <person name="Karaoz U."/>
            <person name="Brodie E.L."/>
            <person name="Williams K.H."/>
            <person name="Hubbard S.S."/>
            <person name="Banfield J.F."/>
        </authorList>
    </citation>
    <scope>NUCLEOTIDE SEQUENCE [LARGE SCALE GENOMIC DNA]</scope>
</reference>
<dbReference type="AlphaFoldDB" id="A0A1F7U255"/>
<proteinExistence type="inferred from homology"/>
<name>A0A1F7U255_9BACT</name>
<evidence type="ECO:0000256" key="1">
    <source>
        <dbReference type="ARBA" id="ARBA00007637"/>
    </source>
</evidence>
<evidence type="ECO:0000313" key="4">
    <source>
        <dbReference type="Proteomes" id="UP000176303"/>
    </source>
</evidence>
<protein>
    <recommendedName>
        <fullName evidence="2">NAD-dependent epimerase/dehydratase domain-containing protein</fullName>
    </recommendedName>
</protein>
<dbReference type="InterPro" id="IPR036291">
    <property type="entry name" value="NAD(P)-bd_dom_sf"/>
</dbReference>
<accession>A0A1F7U255</accession>
<dbReference type="SUPFAM" id="SSF51735">
    <property type="entry name" value="NAD(P)-binding Rossmann-fold domains"/>
    <property type="match status" value="1"/>
</dbReference>
<organism evidence="3 4">
    <name type="scientific">Candidatus Uhrbacteria bacterium RIFCSPHIGHO2_02_FULL_57_19</name>
    <dbReference type="NCBI Taxonomy" id="1802391"/>
    <lineage>
        <taxon>Bacteria</taxon>
        <taxon>Candidatus Uhriibacteriota</taxon>
    </lineage>
</organism>
<dbReference type="Gene3D" id="3.40.50.720">
    <property type="entry name" value="NAD(P)-binding Rossmann-like Domain"/>
    <property type="match status" value="1"/>
</dbReference>
<sequence>MNHPSIDPGVALNGKTVLVTGAAGFVGSHLSDRLIALGAKVIAVDNLSTGKMENLSGVAAHPNFLFLRADVNRFDEVATIFGKRKIDYVFHYGALAGVKNVIERPLEVFKDIDGIKYLLALSHANGVKKFIFSSSSEAYGEPLVLPEREEGPLNPSARDPYGLTKLVGENLLYHYWKVYGLPTTSLRFFNVYGPRQESSGYGYVVGIFMRKVLSGEPPTIYGDGTQTRDFNYVDDNVEIAIRALLAERANGQTVNVGSGKPVTISELARKIAAAAGRLDLEPAYLPKREIEIRYRCPDTTKMKDLLGYEPQISLEDGLRRTLEWYKSHA</sequence>
<evidence type="ECO:0000313" key="3">
    <source>
        <dbReference type="EMBL" id="OGL72360.1"/>
    </source>
</evidence>
<feature type="domain" description="NAD-dependent epimerase/dehydratase" evidence="2">
    <location>
        <begin position="17"/>
        <end position="257"/>
    </location>
</feature>
<dbReference type="PRINTS" id="PR01713">
    <property type="entry name" value="NUCEPIMERASE"/>
</dbReference>
<dbReference type="Pfam" id="PF01370">
    <property type="entry name" value="Epimerase"/>
    <property type="match status" value="1"/>
</dbReference>
<dbReference type="PANTHER" id="PTHR43000">
    <property type="entry name" value="DTDP-D-GLUCOSE 4,6-DEHYDRATASE-RELATED"/>
    <property type="match status" value="1"/>
</dbReference>
<comment type="similarity">
    <text evidence="1">Belongs to the NAD(P)-dependent epimerase/dehydratase family.</text>
</comment>
<dbReference type="STRING" id="1802391.A3D72_01835"/>
<dbReference type="InterPro" id="IPR001509">
    <property type="entry name" value="Epimerase_deHydtase"/>
</dbReference>
<gene>
    <name evidence="3" type="ORF">A3D72_01835</name>
</gene>
<dbReference type="EMBL" id="MGDZ01000065">
    <property type="protein sequence ID" value="OGL72360.1"/>
    <property type="molecule type" value="Genomic_DNA"/>
</dbReference>
<evidence type="ECO:0000259" key="2">
    <source>
        <dbReference type="Pfam" id="PF01370"/>
    </source>
</evidence>
<dbReference type="Proteomes" id="UP000176303">
    <property type="component" value="Unassembled WGS sequence"/>
</dbReference>